<dbReference type="AlphaFoldDB" id="A0A7E4V222"/>
<name>A0A7E4V222_PANRE</name>
<dbReference type="WBParaSite" id="Pan_g15264.t1">
    <property type="protein sequence ID" value="Pan_g15264.t1"/>
    <property type="gene ID" value="Pan_g15264"/>
</dbReference>
<keyword evidence="1" id="KW-0812">Transmembrane</keyword>
<evidence type="ECO:0000313" key="2">
    <source>
        <dbReference type="Proteomes" id="UP000492821"/>
    </source>
</evidence>
<feature type="transmembrane region" description="Helical" evidence="1">
    <location>
        <begin position="32"/>
        <end position="49"/>
    </location>
</feature>
<evidence type="ECO:0000313" key="3">
    <source>
        <dbReference type="WBParaSite" id="Pan_g15264.t1"/>
    </source>
</evidence>
<protein>
    <submittedName>
        <fullName evidence="3">ABC transporter permease</fullName>
    </submittedName>
</protein>
<accession>A0A7E4V222</accession>
<keyword evidence="1" id="KW-1133">Transmembrane helix</keyword>
<evidence type="ECO:0000256" key="1">
    <source>
        <dbReference type="SAM" id="Phobius"/>
    </source>
</evidence>
<organism evidence="2 3">
    <name type="scientific">Panagrellus redivivus</name>
    <name type="common">Microworm</name>
    <dbReference type="NCBI Taxonomy" id="6233"/>
    <lineage>
        <taxon>Eukaryota</taxon>
        <taxon>Metazoa</taxon>
        <taxon>Ecdysozoa</taxon>
        <taxon>Nematoda</taxon>
        <taxon>Chromadorea</taxon>
        <taxon>Rhabditida</taxon>
        <taxon>Tylenchina</taxon>
        <taxon>Panagrolaimomorpha</taxon>
        <taxon>Panagrolaimoidea</taxon>
        <taxon>Panagrolaimidae</taxon>
        <taxon>Panagrellus</taxon>
    </lineage>
</organism>
<keyword evidence="2" id="KW-1185">Reference proteome</keyword>
<reference evidence="3" key="2">
    <citation type="submission" date="2020-10" db="UniProtKB">
        <authorList>
            <consortium name="WormBaseParasite"/>
        </authorList>
    </citation>
    <scope>IDENTIFICATION</scope>
</reference>
<keyword evidence="1" id="KW-0472">Membrane</keyword>
<feature type="transmembrane region" description="Helical" evidence="1">
    <location>
        <begin position="55"/>
        <end position="71"/>
    </location>
</feature>
<feature type="transmembrane region" description="Helical" evidence="1">
    <location>
        <begin position="147"/>
        <end position="172"/>
    </location>
</feature>
<feature type="transmembrane region" description="Helical" evidence="1">
    <location>
        <begin position="184"/>
        <end position="212"/>
    </location>
</feature>
<reference evidence="2" key="1">
    <citation type="journal article" date="2013" name="Genetics">
        <title>The draft genome and transcriptome of Panagrellus redivivus are shaped by the harsh demands of a free-living lifestyle.</title>
        <authorList>
            <person name="Srinivasan J."/>
            <person name="Dillman A.R."/>
            <person name="Macchietto M.G."/>
            <person name="Heikkinen L."/>
            <person name="Lakso M."/>
            <person name="Fracchia K.M."/>
            <person name="Antoshechkin I."/>
            <person name="Mortazavi A."/>
            <person name="Wong G."/>
            <person name="Sternberg P.W."/>
        </authorList>
    </citation>
    <scope>NUCLEOTIDE SEQUENCE [LARGE SCALE GENOMIC DNA]</scope>
    <source>
        <strain evidence="2">MT8872</strain>
    </source>
</reference>
<dbReference type="Proteomes" id="UP000492821">
    <property type="component" value="Unassembled WGS sequence"/>
</dbReference>
<proteinExistence type="predicted"/>
<feature type="transmembrane region" description="Helical" evidence="1">
    <location>
        <begin position="80"/>
        <end position="98"/>
    </location>
</feature>
<sequence length="231" mass="25735">MKRAQQDPMFKKAWDYTLQKPSISFLGTHHTPWLFATITGLLAFCYSTWNTTVNPMIFMPPFICYNGLYIARSCLSHNKTIILALISVIPTSMVMMLFNGTCTGYFVFLYVISCFTYAVGCIESYLTELRNRLRADRSSAELIFNKAMLSQCIITALFFANMTVATACYGYYVSATPSYPTPSSMLLSGTFLVIVVSALVTIHLSVASLGYFSKIRALKAPKSVEQGELIA</sequence>
<feature type="transmembrane region" description="Helical" evidence="1">
    <location>
        <begin position="104"/>
        <end position="126"/>
    </location>
</feature>